<comment type="caution">
    <text evidence="3">The sequence shown here is derived from an EMBL/GenBank/DDBJ whole genome shotgun (WGS) entry which is preliminary data.</text>
</comment>
<evidence type="ECO:0000256" key="2">
    <source>
        <dbReference type="SAM" id="MobiDB-lite"/>
    </source>
</evidence>
<reference evidence="3" key="1">
    <citation type="submission" date="2022-10" db="EMBL/GenBank/DDBJ databases">
        <title>Description of Fervidibacillus gen. nov. in the family Fervidibacillaceae fam. nov. with two species, Fervidibacillus albus sp. nov., and Fervidibacillus halotolerans sp. nov., isolated from tidal flat sediments.</title>
        <authorList>
            <person name="Kwon K.K."/>
            <person name="Yang S.-H."/>
        </authorList>
    </citation>
    <scope>NUCLEOTIDE SEQUENCE</scope>
    <source>
        <strain evidence="3">JCM 19140</strain>
    </source>
</reference>
<evidence type="ECO:0000256" key="1">
    <source>
        <dbReference type="SAM" id="Coils"/>
    </source>
</evidence>
<dbReference type="RefSeq" id="WP_263073348.1">
    <property type="nucleotide sequence ID" value="NZ_JAOUSF010000003.1"/>
</dbReference>
<dbReference type="Proteomes" id="UP001209318">
    <property type="component" value="Unassembled WGS sequence"/>
</dbReference>
<organism evidence="3 4">
    <name type="scientific">Perspicuibacillus lycopersici</name>
    <dbReference type="NCBI Taxonomy" id="1325689"/>
    <lineage>
        <taxon>Bacteria</taxon>
        <taxon>Bacillati</taxon>
        <taxon>Bacillota</taxon>
        <taxon>Bacilli</taxon>
        <taxon>Bacillales</taxon>
        <taxon>Bacillaceae</taxon>
        <taxon>Perspicuibacillus</taxon>
    </lineage>
</organism>
<name>A0AAE3LMZ8_9BACI</name>
<protein>
    <submittedName>
        <fullName evidence="3">Uncharacterized protein</fullName>
    </submittedName>
</protein>
<proteinExistence type="predicted"/>
<evidence type="ECO:0000313" key="3">
    <source>
        <dbReference type="EMBL" id="MCU9614110.1"/>
    </source>
</evidence>
<keyword evidence="1" id="KW-0175">Coiled coil</keyword>
<keyword evidence="4" id="KW-1185">Reference proteome</keyword>
<accession>A0AAE3LMZ8</accession>
<feature type="region of interest" description="Disordered" evidence="2">
    <location>
        <begin position="1"/>
        <end position="27"/>
    </location>
</feature>
<dbReference type="EMBL" id="JAOUSF010000003">
    <property type="protein sequence ID" value="MCU9614110.1"/>
    <property type="molecule type" value="Genomic_DNA"/>
</dbReference>
<dbReference type="Gene3D" id="1.10.287.2610">
    <property type="match status" value="1"/>
</dbReference>
<dbReference type="AlphaFoldDB" id="A0AAE3LMZ8"/>
<feature type="coiled-coil region" evidence="1">
    <location>
        <begin position="112"/>
        <end position="209"/>
    </location>
</feature>
<sequence>MENVSKYRSGPPRFGKKPYKDSWDPSVKTTKLTSDELEQLRNGKPVDEILKEREQVDKSKAKIAHFEKNVSNETTNIKKALTSENEPKTIEIDTSNTKYETRYLNIDYKQRFEELSASHEKLVYEAKEAEEKVAALEPEVNNLKREVIDAHKQLAGWQERFDLMEENFNAALIDKEHAINETVFLENQLSNARKEILRLNEEVSALKTEVKPLREFAFLKLSRDVNSA</sequence>
<evidence type="ECO:0000313" key="4">
    <source>
        <dbReference type="Proteomes" id="UP001209318"/>
    </source>
</evidence>
<gene>
    <name evidence="3" type="ORF">OEV98_11115</name>
</gene>